<gene>
    <name evidence="1" type="ORF">BV22DRAFT_1106401</name>
</gene>
<keyword evidence="2" id="KW-1185">Reference proteome</keyword>
<name>A0ACB8BAT8_9AGAM</name>
<protein>
    <submittedName>
        <fullName evidence="1">Uncharacterized protein</fullName>
    </submittedName>
</protein>
<sequence>MLPSHRIPLRVSNRKAYVWDVDDIAILRSQHHICGILTGTLPHLSQQNVFLGVPLLLLPEEVVLLVENEIAILIDDANAHHDPSSSALQKWNEERLRDVKQQLSLAEQKEVQEATNPGRAMSETAMRKRKEREERRSRAKVNTDTSGTAAEESIFSPPIIEPAPQPAPTPVTSASVHTANQLSTASYTVTIPASSSTLGWYAYPSHTYATITAAREAGVWEYPATPTERARCGVFRGLWEQGYFMGGGIKFGGEYLVYPGDPLRYHSHFVASVIESPTAALRPMEIVAHGRLGTGTKKAHLLCEWDEQKKEVSYFSIEWAGFG</sequence>
<dbReference type="EMBL" id="MU266471">
    <property type="protein sequence ID" value="KAH7922811.1"/>
    <property type="molecule type" value="Genomic_DNA"/>
</dbReference>
<accession>A0ACB8BAT8</accession>
<proteinExistence type="predicted"/>
<dbReference type="Proteomes" id="UP000790709">
    <property type="component" value="Unassembled WGS sequence"/>
</dbReference>
<reference evidence="1" key="1">
    <citation type="journal article" date="2021" name="New Phytol.">
        <title>Evolutionary innovations through gain and loss of genes in the ectomycorrhizal Boletales.</title>
        <authorList>
            <person name="Wu G."/>
            <person name="Miyauchi S."/>
            <person name="Morin E."/>
            <person name="Kuo A."/>
            <person name="Drula E."/>
            <person name="Varga T."/>
            <person name="Kohler A."/>
            <person name="Feng B."/>
            <person name="Cao Y."/>
            <person name="Lipzen A."/>
            <person name="Daum C."/>
            <person name="Hundley H."/>
            <person name="Pangilinan J."/>
            <person name="Johnson J."/>
            <person name="Barry K."/>
            <person name="LaButti K."/>
            <person name="Ng V."/>
            <person name="Ahrendt S."/>
            <person name="Min B."/>
            <person name="Choi I.G."/>
            <person name="Park H."/>
            <person name="Plett J.M."/>
            <person name="Magnuson J."/>
            <person name="Spatafora J.W."/>
            <person name="Nagy L.G."/>
            <person name="Henrissat B."/>
            <person name="Grigoriev I.V."/>
            <person name="Yang Z.L."/>
            <person name="Xu J."/>
            <person name="Martin F.M."/>
        </authorList>
    </citation>
    <scope>NUCLEOTIDE SEQUENCE</scope>
    <source>
        <strain evidence="1">KUC20120723A-06</strain>
    </source>
</reference>
<evidence type="ECO:0000313" key="1">
    <source>
        <dbReference type="EMBL" id="KAH7922811.1"/>
    </source>
</evidence>
<organism evidence="1 2">
    <name type="scientific">Leucogyrophana mollusca</name>
    <dbReference type="NCBI Taxonomy" id="85980"/>
    <lineage>
        <taxon>Eukaryota</taxon>
        <taxon>Fungi</taxon>
        <taxon>Dikarya</taxon>
        <taxon>Basidiomycota</taxon>
        <taxon>Agaricomycotina</taxon>
        <taxon>Agaricomycetes</taxon>
        <taxon>Agaricomycetidae</taxon>
        <taxon>Boletales</taxon>
        <taxon>Boletales incertae sedis</taxon>
        <taxon>Leucogyrophana</taxon>
    </lineage>
</organism>
<evidence type="ECO:0000313" key="2">
    <source>
        <dbReference type="Proteomes" id="UP000790709"/>
    </source>
</evidence>
<comment type="caution">
    <text evidence="1">The sequence shown here is derived from an EMBL/GenBank/DDBJ whole genome shotgun (WGS) entry which is preliminary data.</text>
</comment>